<protein>
    <submittedName>
        <fullName evidence="2">Lipocalin family protein</fullName>
    </submittedName>
</protein>
<dbReference type="Proteomes" id="UP001621706">
    <property type="component" value="Unassembled WGS sequence"/>
</dbReference>
<name>A0ABW8P6P8_9FLAO</name>
<comment type="caution">
    <text evidence="2">The sequence shown here is derived from an EMBL/GenBank/DDBJ whole genome shotgun (WGS) entry which is preliminary data.</text>
</comment>
<evidence type="ECO:0000313" key="3">
    <source>
        <dbReference type="Proteomes" id="UP001621706"/>
    </source>
</evidence>
<gene>
    <name evidence="2" type="ORF">V3I07_04810</name>
</gene>
<organism evidence="2 3">
    <name type="scientific">Flavobacterium oreochromis</name>
    <dbReference type="NCBI Taxonomy" id="2906078"/>
    <lineage>
        <taxon>Bacteria</taxon>
        <taxon>Pseudomonadati</taxon>
        <taxon>Bacteroidota</taxon>
        <taxon>Flavobacteriia</taxon>
        <taxon>Flavobacteriales</taxon>
        <taxon>Flavobacteriaceae</taxon>
        <taxon>Flavobacterium</taxon>
    </lineage>
</organism>
<dbReference type="RefSeq" id="WP_123902144.1">
    <property type="nucleotide sequence ID" value="NZ_JAZGZP010000006.1"/>
</dbReference>
<evidence type="ECO:0000313" key="2">
    <source>
        <dbReference type="EMBL" id="MFK7000212.1"/>
    </source>
</evidence>
<proteinExistence type="predicted"/>
<dbReference type="InterPro" id="IPR024311">
    <property type="entry name" value="Lipocalin-like"/>
</dbReference>
<feature type="domain" description="Lipocalin-like" evidence="1">
    <location>
        <begin position="27"/>
        <end position="92"/>
    </location>
</feature>
<accession>A0ABW8P6P8</accession>
<reference evidence="2 3" key="1">
    <citation type="submission" date="2024-02" db="EMBL/GenBank/DDBJ databases">
        <title>Comparative Genomic Analysis of Flavobacterium Species Causing Columnaris Disease of Freshwater Fish in Thailand: Insights into Virulence and Resistance Mechanisms.</title>
        <authorList>
            <person name="Nguyen D."/>
            <person name="Chokmangmeepisarn P."/>
            <person name="Khianchaikhan K."/>
            <person name="Morishita M."/>
            <person name="Bunnoy A."/>
            <person name="Rodkhum C."/>
        </authorList>
    </citation>
    <scope>NUCLEOTIDE SEQUENCE [LARGE SCALE GENOMIC DNA]</scope>
    <source>
        <strain evidence="2 3">CNRT2201</strain>
    </source>
</reference>
<dbReference type="Pfam" id="PF13648">
    <property type="entry name" value="Lipocalin_4"/>
    <property type="match status" value="1"/>
</dbReference>
<keyword evidence="3" id="KW-1185">Reference proteome</keyword>
<dbReference type="EMBL" id="JAZGZP010000006">
    <property type="protein sequence ID" value="MFK7000212.1"/>
    <property type="molecule type" value="Genomic_DNA"/>
</dbReference>
<evidence type="ECO:0000259" key="1">
    <source>
        <dbReference type="Pfam" id="PF13648"/>
    </source>
</evidence>
<sequence>MKLNLKLSLLVLALFVLYGYNKNQTEEIIGKYFDLEEKNATHYIDFKDDKTYYHYYKNEKIEKKHSGTYKVTGNKIYLYNWEEYSKYYLNQLSKFNKVEFGVNLEVHILDIDGTNLNTLANHYVSEGSYKKGEEVEKEARELEEFKKKKILFIILIAKK</sequence>